<organism evidence="1 2">
    <name type="scientific">Mycolicibacterium grossiae</name>
    <dbReference type="NCBI Taxonomy" id="1552759"/>
    <lineage>
        <taxon>Bacteria</taxon>
        <taxon>Bacillati</taxon>
        <taxon>Actinomycetota</taxon>
        <taxon>Actinomycetes</taxon>
        <taxon>Mycobacteriales</taxon>
        <taxon>Mycobacteriaceae</taxon>
        <taxon>Mycolicibacterium</taxon>
    </lineage>
</organism>
<dbReference type="AlphaFoldDB" id="A0A1E8Q1H1"/>
<dbReference type="Proteomes" id="UP000178953">
    <property type="component" value="Unassembled WGS sequence"/>
</dbReference>
<comment type="caution">
    <text evidence="1">The sequence shown here is derived from an EMBL/GenBank/DDBJ whole genome shotgun (WGS) entry which is preliminary data.</text>
</comment>
<protein>
    <submittedName>
        <fullName evidence="1">Uncharacterized protein</fullName>
    </submittedName>
</protein>
<keyword evidence="2" id="KW-1185">Reference proteome</keyword>
<reference evidence="1 2" key="1">
    <citation type="submission" date="2016-09" db="EMBL/GenBank/DDBJ databases">
        <title>genome sequence of Mycobacterium sp. 739 SCH.</title>
        <authorList>
            <person name="Greninger A.L."/>
            <person name="Qin X."/>
            <person name="Jerome K."/>
            <person name="Vora S."/>
            <person name="Quinn K."/>
        </authorList>
    </citation>
    <scope>NUCLEOTIDE SEQUENCE [LARGE SCALE GENOMIC DNA]</scope>
    <source>
        <strain evidence="1 2">SCH</strain>
    </source>
</reference>
<evidence type="ECO:0000313" key="2">
    <source>
        <dbReference type="Proteomes" id="UP000178953"/>
    </source>
</evidence>
<proteinExistence type="predicted"/>
<dbReference type="EMBL" id="MCHX01000040">
    <property type="protein sequence ID" value="OFJ52415.1"/>
    <property type="molecule type" value="Genomic_DNA"/>
</dbReference>
<gene>
    <name evidence="1" type="ORF">BEL07_17445</name>
</gene>
<sequence>MCDPFARWLSSDEWPTLRRVERPVWVHLEAVFPDLGRRMTGVPMWVRSSAARVEPWMPGRQVAWLRRFRWRLARVKSRDVVYDVVV</sequence>
<accession>A0A1E8Q1H1</accession>
<evidence type="ECO:0000313" key="1">
    <source>
        <dbReference type="EMBL" id="OFJ52415.1"/>
    </source>
</evidence>
<name>A0A1E8Q1H1_9MYCO</name>